<organism evidence="2 3">
    <name type="scientific">Microbacterium awajiense</name>
    <dbReference type="NCBI Taxonomy" id="415214"/>
    <lineage>
        <taxon>Bacteria</taxon>
        <taxon>Bacillati</taxon>
        <taxon>Actinomycetota</taxon>
        <taxon>Actinomycetes</taxon>
        <taxon>Micrococcales</taxon>
        <taxon>Microbacteriaceae</taxon>
        <taxon>Microbacterium</taxon>
    </lineage>
</organism>
<evidence type="ECO:0000256" key="1">
    <source>
        <dbReference type="SAM" id="MobiDB-lite"/>
    </source>
</evidence>
<dbReference type="EMBL" id="BAAAYU010000001">
    <property type="protein sequence ID" value="GAA3622023.1"/>
    <property type="molecule type" value="Genomic_DNA"/>
</dbReference>
<feature type="compositionally biased region" description="Polar residues" evidence="1">
    <location>
        <begin position="244"/>
        <end position="256"/>
    </location>
</feature>
<protein>
    <recommendedName>
        <fullName evidence="4">Transport and Golgi organization protein 2</fullName>
    </recommendedName>
</protein>
<gene>
    <name evidence="2" type="ORF">GCM10022200_00120</name>
</gene>
<sequence length="256" mass="27573">MCTVVIRVPESDDESTRVLAIRDEDPTRPWNPLGRWWPEPHDGVIGVRDARAGGAWLAAHPETGRLAVLLNRADVSTRPEAELVSRGGLVLASVTGRSPSADPATHGFNLLEVAGARARVLSWDGAGLRTTELAPGTHMIAHDDVDDPATPRIARWLEDFRAAHPEGGERWFAPWTRVLALSADLPPTDDRAIVRDNRPHGYPTLSLLACVASVSSDAVDVRYGELAGPGQWGAGLDLVRPAATPSTSDATRSWSR</sequence>
<feature type="region of interest" description="Disordered" evidence="1">
    <location>
        <begin position="234"/>
        <end position="256"/>
    </location>
</feature>
<dbReference type="Proteomes" id="UP001501697">
    <property type="component" value="Unassembled WGS sequence"/>
</dbReference>
<keyword evidence="3" id="KW-1185">Reference proteome</keyword>
<dbReference type="RefSeq" id="WP_344735770.1">
    <property type="nucleotide sequence ID" value="NZ_BAAAYU010000001.1"/>
</dbReference>
<evidence type="ECO:0008006" key="4">
    <source>
        <dbReference type="Google" id="ProtNLM"/>
    </source>
</evidence>
<reference evidence="3" key="1">
    <citation type="journal article" date="2019" name="Int. J. Syst. Evol. Microbiol.">
        <title>The Global Catalogue of Microorganisms (GCM) 10K type strain sequencing project: providing services to taxonomists for standard genome sequencing and annotation.</title>
        <authorList>
            <consortium name="The Broad Institute Genomics Platform"/>
            <consortium name="The Broad Institute Genome Sequencing Center for Infectious Disease"/>
            <person name="Wu L."/>
            <person name="Ma J."/>
        </authorList>
    </citation>
    <scope>NUCLEOTIDE SEQUENCE [LARGE SCALE GENOMIC DNA]</scope>
    <source>
        <strain evidence="3">JCM 16544</strain>
    </source>
</reference>
<name>A0ABP6ZZU6_9MICO</name>
<accession>A0ABP6ZZU6</accession>
<dbReference type="Pfam" id="PF05742">
    <property type="entry name" value="TANGO2"/>
    <property type="match status" value="1"/>
</dbReference>
<comment type="caution">
    <text evidence="2">The sequence shown here is derived from an EMBL/GenBank/DDBJ whole genome shotgun (WGS) entry which is preliminary data.</text>
</comment>
<proteinExistence type="predicted"/>
<evidence type="ECO:0000313" key="2">
    <source>
        <dbReference type="EMBL" id="GAA3622023.1"/>
    </source>
</evidence>
<dbReference type="InterPro" id="IPR008551">
    <property type="entry name" value="TANGO2"/>
</dbReference>
<evidence type="ECO:0000313" key="3">
    <source>
        <dbReference type="Proteomes" id="UP001501697"/>
    </source>
</evidence>